<evidence type="ECO:0000313" key="1">
    <source>
        <dbReference type="EMBL" id="SUB85018.1"/>
    </source>
</evidence>
<dbReference type="Proteomes" id="UP000254072">
    <property type="component" value="Unassembled WGS sequence"/>
</dbReference>
<protein>
    <submittedName>
        <fullName evidence="1">Uncharacterized protein</fullName>
    </submittedName>
</protein>
<accession>A0A379DWZ7</accession>
<organism evidence="1 2">
    <name type="scientific">Prevotella disiens</name>
    <dbReference type="NCBI Taxonomy" id="28130"/>
    <lineage>
        <taxon>Bacteria</taxon>
        <taxon>Pseudomonadati</taxon>
        <taxon>Bacteroidota</taxon>
        <taxon>Bacteroidia</taxon>
        <taxon>Bacteroidales</taxon>
        <taxon>Prevotellaceae</taxon>
        <taxon>Prevotella</taxon>
    </lineage>
</organism>
<evidence type="ECO:0000313" key="2">
    <source>
        <dbReference type="Proteomes" id="UP000254072"/>
    </source>
</evidence>
<dbReference type="EMBL" id="UGTL01000001">
    <property type="protein sequence ID" value="SUB85018.1"/>
    <property type="molecule type" value="Genomic_DNA"/>
</dbReference>
<name>A0A379DWZ7_9BACT</name>
<gene>
    <name evidence="1" type="ORF">NCTC11157_00737</name>
</gene>
<reference evidence="1 2" key="1">
    <citation type="submission" date="2018-06" db="EMBL/GenBank/DDBJ databases">
        <authorList>
            <consortium name="Pathogen Informatics"/>
            <person name="Doyle S."/>
        </authorList>
    </citation>
    <scope>NUCLEOTIDE SEQUENCE [LARGE SCALE GENOMIC DNA]</scope>
    <source>
        <strain evidence="1 2">NCTC11157</strain>
    </source>
</reference>
<dbReference type="AlphaFoldDB" id="A0A379DWZ7"/>
<proteinExistence type="predicted"/>
<sequence>MIKLIIENTNRIRNRCISRAKVLDFVGILQEVQGVPIQKLRNYRHAFNYYCPLNFLVRYKFRADTSHEVSALFVIFAFASKLR</sequence>